<keyword evidence="4" id="KW-1185">Reference proteome</keyword>
<dbReference type="GeneID" id="19276827"/>
<feature type="chain" id="PRO_5004835385" evidence="2">
    <location>
        <begin position="22"/>
        <end position="387"/>
    </location>
</feature>
<evidence type="ECO:0000313" key="4">
    <source>
        <dbReference type="Proteomes" id="UP000030651"/>
    </source>
</evidence>
<accession>W3WTE4</accession>
<dbReference type="RefSeq" id="XP_007838586.1">
    <property type="nucleotide sequence ID" value="XM_007840395.1"/>
</dbReference>
<organism evidence="3 4">
    <name type="scientific">Pestalotiopsis fici (strain W106-1 / CGMCC3.15140)</name>
    <dbReference type="NCBI Taxonomy" id="1229662"/>
    <lineage>
        <taxon>Eukaryota</taxon>
        <taxon>Fungi</taxon>
        <taxon>Dikarya</taxon>
        <taxon>Ascomycota</taxon>
        <taxon>Pezizomycotina</taxon>
        <taxon>Sordariomycetes</taxon>
        <taxon>Xylariomycetidae</taxon>
        <taxon>Amphisphaeriales</taxon>
        <taxon>Sporocadaceae</taxon>
        <taxon>Pestalotiopsis</taxon>
    </lineage>
</organism>
<evidence type="ECO:0000313" key="3">
    <source>
        <dbReference type="EMBL" id="ETS76427.1"/>
    </source>
</evidence>
<evidence type="ECO:0000256" key="1">
    <source>
        <dbReference type="SAM" id="MobiDB-lite"/>
    </source>
</evidence>
<dbReference type="EMBL" id="KI912117">
    <property type="protein sequence ID" value="ETS76427.1"/>
    <property type="molecule type" value="Genomic_DNA"/>
</dbReference>
<feature type="region of interest" description="Disordered" evidence="1">
    <location>
        <begin position="27"/>
        <end position="66"/>
    </location>
</feature>
<protein>
    <submittedName>
        <fullName evidence="3">Uncharacterized protein</fullName>
    </submittedName>
</protein>
<dbReference type="Proteomes" id="UP000030651">
    <property type="component" value="Unassembled WGS sequence"/>
</dbReference>
<name>W3WTE4_PESFW</name>
<dbReference type="HOGENOM" id="CLU_713915_0_0_1"/>
<dbReference type="OMA" id="ERRANCQ"/>
<evidence type="ECO:0000256" key="2">
    <source>
        <dbReference type="SAM" id="SignalP"/>
    </source>
</evidence>
<dbReference type="AlphaFoldDB" id="W3WTE4"/>
<dbReference type="eggNOG" id="ENOG502THD9">
    <property type="taxonomic scope" value="Eukaryota"/>
</dbReference>
<dbReference type="OrthoDB" id="5237073at2759"/>
<keyword evidence="2" id="KW-0732">Signal</keyword>
<feature type="region of interest" description="Disordered" evidence="1">
    <location>
        <begin position="361"/>
        <end position="387"/>
    </location>
</feature>
<dbReference type="KEGG" id="pfy:PFICI_11814"/>
<reference evidence="4" key="1">
    <citation type="journal article" date="2015" name="BMC Genomics">
        <title>Genomic and transcriptomic analysis of the endophytic fungus Pestalotiopsis fici reveals its lifestyle and high potential for synthesis of natural products.</title>
        <authorList>
            <person name="Wang X."/>
            <person name="Zhang X."/>
            <person name="Liu L."/>
            <person name="Xiang M."/>
            <person name="Wang W."/>
            <person name="Sun X."/>
            <person name="Che Y."/>
            <person name="Guo L."/>
            <person name="Liu G."/>
            <person name="Guo L."/>
            <person name="Wang C."/>
            <person name="Yin W.B."/>
            <person name="Stadler M."/>
            <person name="Zhang X."/>
            <person name="Liu X."/>
        </authorList>
    </citation>
    <scope>NUCLEOTIDE SEQUENCE [LARGE SCALE GENOMIC DNA]</scope>
    <source>
        <strain evidence="4">W106-1 / CGMCC3.15140</strain>
    </source>
</reference>
<proteinExistence type="predicted"/>
<gene>
    <name evidence="3" type="ORF">PFICI_11814</name>
</gene>
<sequence length="387" mass="43344">MVPLVCLRALALFMACVVVLGKNFGPPQRRQDAARQKIKGPRNKSPVVKATGDISFGSEGHKQPLQRRTTVPEDHVFFDNYQANFSWSDPAVRAGLGIRGPVGDSSHLDHYGALFKRTPGSFPGSDASNPAFRAASCLGCLKRQNGEPVKSTIAELSTTYLESKLLKRGPELLGKCVFYTSVPGWLEDPQEKFDRRLLGGNEHPGLSKIATDWACGKGYYTIWNLFSGKNSVTGSNQQADDPTQYNFWEVYVKGSWLNFLEINGEQFQYFENMSEAMASQCGGVVYVMTMRPQRLFKYQFIWGTKEWPRLKARKDAGGPLAPTMLVSIDAAKPTDQYEIDFDTQTVIRKLSKRDANYLPVDELPGPHKRDTCSSNVNYERPDDDWFG</sequence>
<dbReference type="InParanoid" id="W3WTE4"/>
<feature type="signal peptide" evidence="2">
    <location>
        <begin position="1"/>
        <end position="21"/>
    </location>
</feature>